<accession>A0A3E4W3I1</accession>
<comment type="caution">
    <text evidence="2">The sequence shown here is derived from an EMBL/GenBank/DDBJ whole genome shotgun (WGS) entry which is preliminary data.</text>
</comment>
<protein>
    <recommendedName>
        <fullName evidence="4">DUF4133 domain-containing protein</fullName>
    </recommendedName>
</protein>
<dbReference type="EMBL" id="QSTF01000040">
    <property type="protein sequence ID" value="RGM36767.1"/>
    <property type="molecule type" value="Genomic_DNA"/>
</dbReference>
<dbReference type="AlphaFoldDB" id="A0A3E4W3I1"/>
<evidence type="ECO:0008006" key="4">
    <source>
        <dbReference type="Google" id="ProtNLM"/>
    </source>
</evidence>
<keyword evidence="1" id="KW-1133">Transmembrane helix</keyword>
<evidence type="ECO:0000256" key="1">
    <source>
        <dbReference type="SAM" id="Phobius"/>
    </source>
</evidence>
<evidence type="ECO:0000313" key="2">
    <source>
        <dbReference type="EMBL" id="RGM36767.1"/>
    </source>
</evidence>
<feature type="transmembrane region" description="Helical" evidence="1">
    <location>
        <begin position="51"/>
        <end position="77"/>
    </location>
</feature>
<organism evidence="2 3">
    <name type="scientific">Phocaeicola plebeius</name>
    <dbReference type="NCBI Taxonomy" id="310297"/>
    <lineage>
        <taxon>Bacteria</taxon>
        <taxon>Pseudomonadati</taxon>
        <taxon>Bacteroidota</taxon>
        <taxon>Bacteroidia</taxon>
        <taxon>Bacteroidales</taxon>
        <taxon>Bacteroidaceae</taxon>
        <taxon>Phocaeicola</taxon>
    </lineage>
</organism>
<proteinExistence type="predicted"/>
<dbReference type="RefSeq" id="WP_117748254.1">
    <property type="nucleotide sequence ID" value="NZ_DAWBWP010000084.1"/>
</dbReference>
<reference evidence="2 3" key="1">
    <citation type="submission" date="2018-08" db="EMBL/GenBank/DDBJ databases">
        <title>A genome reference for cultivated species of the human gut microbiota.</title>
        <authorList>
            <person name="Zou Y."/>
            <person name="Xue W."/>
            <person name="Luo G."/>
        </authorList>
    </citation>
    <scope>NUCLEOTIDE SEQUENCE [LARGE SCALE GENOMIC DNA]</scope>
    <source>
        <strain evidence="2 3">OM08-14</strain>
    </source>
</reference>
<sequence>MEFQVRKGLETPLKVHGMNTRFFLVYCIILAVLVLFIVGFLTNAMSGEGSFVMFIVALMVGALVSVFLRVLFINLSIERKFNKFRKNIFVISNKDLLHSL</sequence>
<keyword evidence="1" id="KW-0472">Membrane</keyword>
<evidence type="ECO:0000313" key="3">
    <source>
        <dbReference type="Proteomes" id="UP000260780"/>
    </source>
</evidence>
<dbReference type="Proteomes" id="UP000260780">
    <property type="component" value="Unassembled WGS sequence"/>
</dbReference>
<gene>
    <name evidence="2" type="ORF">DXC17_12840</name>
</gene>
<name>A0A3E4W3I1_9BACT</name>
<keyword evidence="1" id="KW-0812">Transmembrane</keyword>
<feature type="transmembrane region" description="Helical" evidence="1">
    <location>
        <begin position="21"/>
        <end position="45"/>
    </location>
</feature>